<dbReference type="Proteomes" id="UP000406256">
    <property type="component" value="Unassembled WGS sequence"/>
</dbReference>
<evidence type="ECO:0000313" key="2">
    <source>
        <dbReference type="EMBL" id="VVE24714.1"/>
    </source>
</evidence>
<keyword evidence="3" id="KW-1185">Reference proteome</keyword>
<keyword evidence="1" id="KW-0812">Transmembrane</keyword>
<name>A0A5E4WM97_9BURK</name>
<accession>A0A5E4WM97</accession>
<evidence type="ECO:0008006" key="4">
    <source>
        <dbReference type="Google" id="ProtNLM"/>
    </source>
</evidence>
<proteinExistence type="predicted"/>
<dbReference type="OrthoDB" id="9096701at2"/>
<evidence type="ECO:0000313" key="3">
    <source>
        <dbReference type="Proteomes" id="UP000406256"/>
    </source>
</evidence>
<dbReference type="EMBL" id="CABPSB010000012">
    <property type="protein sequence ID" value="VVE24714.1"/>
    <property type="molecule type" value="Genomic_DNA"/>
</dbReference>
<feature type="transmembrane region" description="Helical" evidence="1">
    <location>
        <begin position="35"/>
        <end position="56"/>
    </location>
</feature>
<evidence type="ECO:0000256" key="1">
    <source>
        <dbReference type="SAM" id="Phobius"/>
    </source>
</evidence>
<protein>
    <recommendedName>
        <fullName evidence="4">Transmembrane protein</fullName>
    </recommendedName>
</protein>
<dbReference type="AlphaFoldDB" id="A0A5E4WM97"/>
<reference evidence="2 3" key="1">
    <citation type="submission" date="2019-08" db="EMBL/GenBank/DDBJ databases">
        <authorList>
            <person name="Peeters C."/>
        </authorList>
    </citation>
    <scope>NUCLEOTIDE SEQUENCE [LARGE SCALE GENOMIC DNA]</scope>
    <source>
        <strain evidence="2 3">LMG 31108</strain>
    </source>
</reference>
<sequence length="201" mass="21602">MDGIGRSLTALGARLPARPTAPLLRARVALARMGAARAGVIALLLCALIALSTFGFSLSRDEASPVAEAVTGKRRPSGASPTPTPVDAGLLAFFETLGNRRQNDLHIKLFFDLAKQNGLTLKQGEYQYGYDTAAHVATCQIVLPLKGNYDAIWHFVLEVLKTLPFAALQDINFKRDAIGDAAVSAQVRFTLYLRDGPVRAP</sequence>
<keyword evidence="1" id="KW-0472">Membrane</keyword>
<organism evidence="2 3">
    <name type="scientific">Pandoraea anhela</name>
    <dbReference type="NCBI Taxonomy" id="2508295"/>
    <lineage>
        <taxon>Bacteria</taxon>
        <taxon>Pseudomonadati</taxon>
        <taxon>Pseudomonadota</taxon>
        <taxon>Betaproteobacteria</taxon>
        <taxon>Burkholderiales</taxon>
        <taxon>Burkholderiaceae</taxon>
        <taxon>Pandoraea</taxon>
    </lineage>
</organism>
<keyword evidence="1" id="KW-1133">Transmembrane helix</keyword>
<dbReference type="RefSeq" id="WP_150669912.1">
    <property type="nucleotide sequence ID" value="NZ_CABPSB010000012.1"/>
</dbReference>
<gene>
    <name evidence="2" type="ORF">PAN31108_03315</name>
</gene>